<keyword evidence="3" id="KW-0479">Metal-binding</keyword>
<evidence type="ECO:0000256" key="1">
    <source>
        <dbReference type="ARBA" id="ARBA00022485"/>
    </source>
</evidence>
<dbReference type="AlphaFoldDB" id="A0A388TCQ7"/>
<accession>A0A388TCQ7</accession>
<name>A0A388TCQ7_TERA1</name>
<dbReference type="PANTHER" id="PTHR32331:SF0">
    <property type="entry name" value="UPF0313 PROTEIN YGIQ"/>
    <property type="match status" value="1"/>
</dbReference>
<evidence type="ECO:0000256" key="3">
    <source>
        <dbReference type="ARBA" id="ARBA00022723"/>
    </source>
</evidence>
<dbReference type="Pfam" id="PF08497">
    <property type="entry name" value="Radical_SAM_N"/>
    <property type="match status" value="1"/>
</dbReference>
<evidence type="ECO:0000259" key="6">
    <source>
        <dbReference type="Pfam" id="PF08497"/>
    </source>
</evidence>
<dbReference type="InterPro" id="IPR022946">
    <property type="entry name" value="UPF0313"/>
</dbReference>
<dbReference type="InterPro" id="IPR013704">
    <property type="entry name" value="UPF0313_N"/>
</dbReference>
<reference evidence="7 8" key="1">
    <citation type="journal article" date="2019" name="ISME J.">
        <title>Genome analyses of uncultured TG2/ZB3 bacteria in 'Margulisbacteria' specifically attached to ectosymbiotic spirochetes of protists in the termite gut.</title>
        <authorList>
            <person name="Utami Y.D."/>
            <person name="Kuwahara H."/>
            <person name="Igai K."/>
            <person name="Murakami T."/>
            <person name="Sugaya K."/>
            <person name="Morikawa T."/>
            <person name="Nagura Y."/>
            <person name="Yuki M."/>
            <person name="Deevong P."/>
            <person name="Inoue T."/>
            <person name="Kihara K."/>
            <person name="Lo N."/>
            <person name="Yamada A."/>
            <person name="Ohkuma M."/>
            <person name="Hongoh Y."/>
        </authorList>
    </citation>
    <scope>NUCLEOTIDE SEQUENCE [LARGE SCALE GENOMIC DNA]</scope>
    <source>
        <strain evidence="7">NkOx7-01</strain>
    </source>
</reference>
<organism evidence="7 8">
    <name type="scientific">Termititenax aidoneus</name>
    <dbReference type="NCBI Taxonomy" id="2218524"/>
    <lineage>
        <taxon>Bacteria</taxon>
        <taxon>Bacillati</taxon>
        <taxon>Candidatus Margulisiibacteriota</taxon>
        <taxon>Candidatus Termititenacia</taxon>
        <taxon>Candidatus Termititenacales</taxon>
        <taxon>Candidatus Termititenacaceae</taxon>
        <taxon>Candidatus Termititenax</taxon>
    </lineage>
</organism>
<keyword evidence="5" id="KW-0411">Iron-sulfur</keyword>
<evidence type="ECO:0000313" key="8">
    <source>
        <dbReference type="Proteomes" id="UP000269352"/>
    </source>
</evidence>
<keyword evidence="4" id="KW-0408">Iron</keyword>
<evidence type="ECO:0000256" key="5">
    <source>
        <dbReference type="ARBA" id="ARBA00023014"/>
    </source>
</evidence>
<feature type="domain" description="UPF0313" evidence="6">
    <location>
        <begin position="4"/>
        <end position="129"/>
    </location>
</feature>
<sequence length="130" mass="14535">MPHFLPTTLTEAKELGWDTLDIILVSGDAYVDHPSFGSALIGRYLEAHGFKVGIIPQPDWKDPASFTVLGQPNLFFCVSAGNIDSMVNNYTADKKPRRTDMYSPNNEAGHRPDRASIVYTSMLKRLYKNT</sequence>
<comment type="caution">
    <text evidence="7">The sequence shown here is derived from an EMBL/GenBank/DDBJ whole genome shotgun (WGS) entry which is preliminary data.</text>
</comment>
<keyword evidence="8" id="KW-1185">Reference proteome</keyword>
<evidence type="ECO:0000313" key="7">
    <source>
        <dbReference type="EMBL" id="GBR74431.1"/>
    </source>
</evidence>
<evidence type="ECO:0000256" key="4">
    <source>
        <dbReference type="ARBA" id="ARBA00023004"/>
    </source>
</evidence>
<proteinExistence type="predicted"/>
<evidence type="ECO:0000256" key="2">
    <source>
        <dbReference type="ARBA" id="ARBA00022691"/>
    </source>
</evidence>
<protein>
    <submittedName>
        <fullName evidence="7">B12-binding domain-containing radical SAM protein</fullName>
    </submittedName>
</protein>
<dbReference type="EMBL" id="BGZN01000046">
    <property type="protein sequence ID" value="GBR74431.1"/>
    <property type="molecule type" value="Genomic_DNA"/>
</dbReference>
<keyword evidence="1" id="KW-0004">4Fe-4S</keyword>
<feature type="non-terminal residue" evidence="7">
    <location>
        <position position="130"/>
    </location>
</feature>
<gene>
    <name evidence="7" type="ORF">NO1_1606</name>
</gene>
<dbReference type="GO" id="GO:0051539">
    <property type="term" value="F:4 iron, 4 sulfur cluster binding"/>
    <property type="evidence" value="ECO:0007669"/>
    <property type="project" value="UniProtKB-KW"/>
</dbReference>
<keyword evidence="2" id="KW-0949">S-adenosyl-L-methionine</keyword>
<dbReference type="Proteomes" id="UP000269352">
    <property type="component" value="Unassembled WGS sequence"/>
</dbReference>
<dbReference type="GO" id="GO:0046872">
    <property type="term" value="F:metal ion binding"/>
    <property type="evidence" value="ECO:0007669"/>
    <property type="project" value="UniProtKB-KW"/>
</dbReference>
<dbReference type="PANTHER" id="PTHR32331">
    <property type="entry name" value="UPF0313 PROTEIN YGIQ"/>
    <property type="match status" value="1"/>
</dbReference>